<feature type="compositionally biased region" description="Polar residues" evidence="1">
    <location>
        <begin position="61"/>
        <end position="74"/>
    </location>
</feature>
<evidence type="ECO:0000313" key="3">
    <source>
        <dbReference type="Proteomes" id="UP001165083"/>
    </source>
</evidence>
<feature type="compositionally biased region" description="Basic and acidic residues" evidence="1">
    <location>
        <begin position="274"/>
        <end position="291"/>
    </location>
</feature>
<feature type="compositionally biased region" description="Low complexity" evidence="1">
    <location>
        <begin position="375"/>
        <end position="417"/>
    </location>
</feature>
<gene>
    <name evidence="2" type="ORF">Plil01_000417400</name>
</gene>
<dbReference type="AlphaFoldDB" id="A0A9W6WQN2"/>
<dbReference type="OrthoDB" id="129754at2759"/>
<accession>A0A9W6WQN2</accession>
<feature type="compositionally biased region" description="Basic and acidic residues" evidence="1">
    <location>
        <begin position="21"/>
        <end position="31"/>
    </location>
</feature>
<feature type="region of interest" description="Disordered" evidence="1">
    <location>
        <begin position="90"/>
        <end position="144"/>
    </location>
</feature>
<feature type="region of interest" description="Disordered" evidence="1">
    <location>
        <begin position="375"/>
        <end position="496"/>
    </location>
</feature>
<feature type="compositionally biased region" description="Polar residues" evidence="1">
    <location>
        <begin position="476"/>
        <end position="488"/>
    </location>
</feature>
<name>A0A9W6WQN2_9STRA</name>
<comment type="caution">
    <text evidence="2">The sequence shown here is derived from an EMBL/GenBank/DDBJ whole genome shotgun (WGS) entry which is preliminary data.</text>
</comment>
<feature type="region of interest" description="Disordered" evidence="1">
    <location>
        <begin position="768"/>
        <end position="810"/>
    </location>
</feature>
<dbReference type="EMBL" id="BSXW01000168">
    <property type="protein sequence ID" value="GMF13728.1"/>
    <property type="molecule type" value="Genomic_DNA"/>
</dbReference>
<feature type="compositionally biased region" description="Polar residues" evidence="1">
    <location>
        <begin position="768"/>
        <end position="786"/>
    </location>
</feature>
<feature type="region of interest" description="Disordered" evidence="1">
    <location>
        <begin position="319"/>
        <end position="357"/>
    </location>
</feature>
<evidence type="ECO:0000256" key="1">
    <source>
        <dbReference type="SAM" id="MobiDB-lite"/>
    </source>
</evidence>
<feature type="compositionally biased region" description="Basic and acidic residues" evidence="1">
    <location>
        <begin position="688"/>
        <end position="703"/>
    </location>
</feature>
<sequence length="952" mass="109555">MHYQTNYPYATTSQQSGAISHLREEQRRRQQEYSQALAQQVAQREQQKQLEREIDRQYARRNNSFQNSSQQYHSFGQRRQENFESAERNMLDGFGRNNPQNSRTGFARGQPQLHHRLPGGPVQGYLPPAFPPTRESYGGQTNDHQLNNQRIRNQSVPSDFGLPEYQSHHQPIQQGHWNQQPPAHAELGPGPAGAHVFPPVPHVRNGWAEQNMQPNTTANSQFFPDQGFIEQSQVPVVNAGFASPQQKQQQHFQMQHAQPEQPGRSNAQHGGRRQRTDIRDGGRGDSEEAERLRRKVQQQQEMQLALERQIEEKRQQKLEAKRRQEEEDRQELERFEEDQRRQRAEQERIEEEKRRKAVLEQQKAEQAAAAVAAANQQAKLHQQQKLHAQASQAQLQHQHPVHTQPHQQQQQFQYQSPPQQPEHFGNAPSPSRLENPFTNSRAHLFEDPPSQVSPQRGAIIPGHSNQKASPIRRPQNHNSVYPQQSNAVRHSIDPTELRREYDDMREELKKQKQLVDQLCQAQAQIQHQQQLSPLRSESRTIPTLMDLDKLRNELRHELDYREQLHRQELASLKRGQQQEKRPERSPRLVVKNSVDHFVRDQPHDSIIKLQAPLMVASSIPRFTKDTQRRPPINPHHIVHEYSICQGNSPIDESVVSLGGESTFVYFNGREIDSNKKAKAVKLSPQKSLQERNSDDTLDNRSESLKLEVPTTVKAFRSGPNRHQSFKQLAVMNVSPVQNPAKLEDIDTESEDELHDFAVAVIQSSPFNKRSQRLVSSPRSPSRQSGARSHRYTQLPAALTPSSPSKQHGKWRLESVGTNDVSDSDDDLDASLNGEQLEALFQRNLRRHEILLGFQSKVHAQTQDPTQKRDGELPQAKSAWTELHRQLKNNRRTSIRSQRRRLSTTSTISSNSSNDQKMDDDDEAALVASSQWMPSPLFLPEHATRTRSFTRNK</sequence>
<feature type="compositionally biased region" description="Low complexity" evidence="1">
    <location>
        <begin position="245"/>
        <end position="261"/>
    </location>
</feature>
<feature type="compositionally biased region" description="Low complexity" evidence="1">
    <location>
        <begin position="902"/>
        <end position="913"/>
    </location>
</feature>
<feature type="region of interest" description="Disordered" evidence="1">
    <location>
        <begin position="884"/>
        <end position="952"/>
    </location>
</feature>
<feature type="region of interest" description="Disordered" evidence="1">
    <location>
        <begin position="61"/>
        <end position="80"/>
    </location>
</feature>
<evidence type="ECO:0000313" key="2">
    <source>
        <dbReference type="EMBL" id="GMF13728.1"/>
    </source>
</evidence>
<organism evidence="2 3">
    <name type="scientific">Phytophthora lilii</name>
    <dbReference type="NCBI Taxonomy" id="2077276"/>
    <lineage>
        <taxon>Eukaryota</taxon>
        <taxon>Sar</taxon>
        <taxon>Stramenopiles</taxon>
        <taxon>Oomycota</taxon>
        <taxon>Peronosporomycetes</taxon>
        <taxon>Peronosporales</taxon>
        <taxon>Peronosporaceae</taxon>
        <taxon>Phytophthora</taxon>
    </lineage>
</organism>
<feature type="compositionally biased region" description="Basic residues" evidence="1">
    <location>
        <begin position="885"/>
        <end position="901"/>
    </location>
</feature>
<proteinExistence type="predicted"/>
<dbReference type="Proteomes" id="UP001165083">
    <property type="component" value="Unassembled WGS sequence"/>
</dbReference>
<protein>
    <submittedName>
        <fullName evidence="2">Unnamed protein product</fullName>
    </submittedName>
</protein>
<keyword evidence="3" id="KW-1185">Reference proteome</keyword>
<feature type="compositionally biased region" description="Low complexity" evidence="1">
    <location>
        <begin position="35"/>
        <end position="44"/>
    </location>
</feature>
<feature type="region of interest" description="Disordered" evidence="1">
    <location>
        <begin position="682"/>
        <end position="703"/>
    </location>
</feature>
<feature type="region of interest" description="Disordered" evidence="1">
    <location>
        <begin position="242"/>
        <end position="300"/>
    </location>
</feature>
<reference evidence="2" key="1">
    <citation type="submission" date="2023-04" db="EMBL/GenBank/DDBJ databases">
        <title>Phytophthora lilii NBRC 32176.</title>
        <authorList>
            <person name="Ichikawa N."/>
            <person name="Sato H."/>
            <person name="Tonouchi N."/>
        </authorList>
    </citation>
    <scope>NUCLEOTIDE SEQUENCE</scope>
    <source>
        <strain evidence="2">NBRC 32176</strain>
    </source>
</reference>
<feature type="compositionally biased region" description="Polar residues" evidence="1">
    <location>
        <begin position="1"/>
        <end position="18"/>
    </location>
</feature>
<feature type="region of interest" description="Disordered" evidence="1">
    <location>
        <begin position="171"/>
        <end position="196"/>
    </location>
</feature>
<feature type="compositionally biased region" description="Polar residues" evidence="1">
    <location>
        <begin position="171"/>
        <end position="181"/>
    </location>
</feature>
<feature type="region of interest" description="Disordered" evidence="1">
    <location>
        <begin position="1"/>
        <end position="51"/>
    </location>
</feature>